<dbReference type="PANTHER" id="PTHR31569">
    <property type="entry name" value="SWIM-TYPE DOMAIN-CONTAINING PROTEIN"/>
    <property type="match status" value="1"/>
</dbReference>
<dbReference type="OrthoDB" id="6236466at2759"/>
<dbReference type="EMBL" id="UYSU01033682">
    <property type="protein sequence ID" value="VDL92806.1"/>
    <property type="molecule type" value="Genomic_DNA"/>
</dbReference>
<reference evidence="2 3" key="2">
    <citation type="submission" date="2018-11" db="EMBL/GenBank/DDBJ databases">
        <authorList>
            <consortium name="Pathogen Informatics"/>
        </authorList>
    </citation>
    <scope>NUCLEOTIDE SEQUENCE [LARGE SCALE GENOMIC DNA]</scope>
    <source>
        <strain evidence="2 3">NST_G2</strain>
    </source>
</reference>
<evidence type="ECO:0000256" key="1">
    <source>
        <dbReference type="SAM" id="MobiDB-lite"/>
    </source>
</evidence>
<feature type="region of interest" description="Disordered" evidence="1">
    <location>
        <begin position="417"/>
        <end position="439"/>
    </location>
</feature>
<reference evidence="4" key="1">
    <citation type="submission" date="2016-06" db="UniProtKB">
        <authorList>
            <consortium name="WormBaseParasite"/>
        </authorList>
    </citation>
    <scope>IDENTIFICATION</scope>
</reference>
<name>A0A183SQC3_SCHSO</name>
<evidence type="ECO:0000313" key="3">
    <source>
        <dbReference type="Proteomes" id="UP000275846"/>
    </source>
</evidence>
<dbReference type="PANTHER" id="PTHR31569:SF4">
    <property type="entry name" value="SWIM-TYPE DOMAIN-CONTAINING PROTEIN"/>
    <property type="match status" value="1"/>
</dbReference>
<dbReference type="AlphaFoldDB" id="A0A183SQC3"/>
<evidence type="ECO:0000313" key="4">
    <source>
        <dbReference type="WBParaSite" id="SSLN_0000662301-mRNA-1"/>
    </source>
</evidence>
<evidence type="ECO:0000313" key="2">
    <source>
        <dbReference type="EMBL" id="VDL92806.1"/>
    </source>
</evidence>
<proteinExistence type="predicted"/>
<dbReference type="InterPro" id="IPR052579">
    <property type="entry name" value="Zinc_finger_SWIM"/>
</dbReference>
<accession>A0A183SQC3</accession>
<gene>
    <name evidence="2" type="ORF">SSLN_LOCUS6421</name>
</gene>
<dbReference type="WBParaSite" id="SSLN_0000662301-mRNA-1">
    <property type="protein sequence ID" value="SSLN_0000662301-mRNA-1"/>
    <property type="gene ID" value="SSLN_0000662301"/>
</dbReference>
<protein>
    <submittedName>
        <fullName evidence="4">FAR1 DNA-binding domain</fullName>
    </submittedName>
</protein>
<dbReference type="Proteomes" id="UP000275846">
    <property type="component" value="Unassembled WGS sequence"/>
</dbReference>
<dbReference type="STRING" id="70667.A0A183SQC3"/>
<sequence>MESILKKATMKFLEENRLLSELQHGFQLLTSLQDADNLVRFMDLTSTFQAIVANKSFGSYEEFEVALTDFKKRTGVEFARGRATYHPEGTIKRANLLIANAEYVCRCKRSTECEAAFKLGSRRLSLHVIKFYMLHNHQACPAAREEEVNGQKESGEHKPPAYQVLEDLTPQFMRFFPSDRMDTYEAFNARLRQFQQETGSVYVLGRSNKWPQKEQAAAELAGLTYKNVTLQCVHFGSGGSRRPSVDGNALLTRTVRIGCKSRIYLSSVRGGVELVSFDMRHNHRVSVQMARLYCQNRRLPPEAMQEAANLIAKNIGNFALWRYLQDFYNPNLTREDVRRLKRKLKMATLSSSSAPLAQPVLSATEVVSDGNSGSPKGHLEVAAQIRAPKAAFTTISMKAEPSPTAAAANKVSLCNTRDSSISGDEDYLEDTKKPRLLLR</sequence>
<keyword evidence="3" id="KW-1185">Reference proteome</keyword>
<organism evidence="4">
    <name type="scientific">Schistocephalus solidus</name>
    <name type="common">Tapeworm</name>
    <dbReference type="NCBI Taxonomy" id="70667"/>
    <lineage>
        <taxon>Eukaryota</taxon>
        <taxon>Metazoa</taxon>
        <taxon>Spiralia</taxon>
        <taxon>Lophotrochozoa</taxon>
        <taxon>Platyhelminthes</taxon>
        <taxon>Cestoda</taxon>
        <taxon>Eucestoda</taxon>
        <taxon>Diphyllobothriidea</taxon>
        <taxon>Diphyllobothriidae</taxon>
        <taxon>Schistocephalus</taxon>
    </lineage>
</organism>